<dbReference type="AlphaFoldDB" id="A0A5K1K572"/>
<accession>A0A5K1K572</accession>
<organism evidence="1">
    <name type="scientific">Ganoderma boninense</name>
    <dbReference type="NCBI Taxonomy" id="34458"/>
    <lineage>
        <taxon>Eukaryota</taxon>
        <taxon>Fungi</taxon>
        <taxon>Dikarya</taxon>
        <taxon>Basidiomycota</taxon>
        <taxon>Agaricomycotina</taxon>
        <taxon>Agaricomycetes</taxon>
        <taxon>Polyporales</taxon>
        <taxon>Polyporaceae</taxon>
        <taxon>Ganoderma</taxon>
    </lineage>
</organism>
<proteinExistence type="predicted"/>
<name>A0A5K1K572_9APHY</name>
<sequence length="243" mass="27090">MAHVMQHGSAHFSGTYIPTVAGWVQAPAFHPSVPFNSKPPPVPAGVNPQAWQTGQWLVNPYFRPQPGISQAQPVWAPHGWGPALAQAQAQAHQAQANYNPHKRIPNPGDANYWATKLSDNPLGLENMHIKDPVPTTERHVKEQNGVPHTPWVWVPKELTTEEANSPAFNKLRKLSLRPLHPRPHAIIRALQAFPSPLIPQTLILHHTRECRSKPMSLLLLFRRPLPLFHLIPNGARMSVLLIG</sequence>
<dbReference type="EMBL" id="LR728996">
    <property type="protein sequence ID" value="VWP00973.1"/>
    <property type="molecule type" value="Genomic_DNA"/>
</dbReference>
<evidence type="ECO:0000313" key="1">
    <source>
        <dbReference type="EMBL" id="VWP00973.1"/>
    </source>
</evidence>
<gene>
    <name evidence="1" type="primary">I1RM25</name>
</gene>
<reference evidence="1" key="1">
    <citation type="submission" date="2019-10" db="EMBL/GenBank/DDBJ databases">
        <authorList>
            <person name="Nor Muhammad N."/>
        </authorList>
    </citation>
    <scope>NUCLEOTIDE SEQUENCE</scope>
</reference>
<protein>
    <submittedName>
        <fullName evidence="1">Uncharacterized protein</fullName>
    </submittedName>
</protein>